<accession>A0A0U9HM76</accession>
<name>A0A0U9HM76_KLENI</name>
<dbReference type="GO" id="GO:0003677">
    <property type="term" value="F:DNA binding"/>
    <property type="evidence" value="ECO:0000318"/>
    <property type="project" value="GO_Central"/>
</dbReference>
<dbReference type="STRING" id="105231.A0A0U9HM76"/>
<evidence type="ECO:0000256" key="5">
    <source>
        <dbReference type="ARBA" id="ARBA00022806"/>
    </source>
</evidence>
<feature type="domain" description="Helicase ATP-binding" evidence="10">
    <location>
        <begin position="211"/>
        <end position="378"/>
    </location>
</feature>
<dbReference type="EMBL" id="DF236979">
    <property type="protein sequence ID" value="GAQ79429.1"/>
    <property type="molecule type" value="Genomic_DNA"/>
</dbReference>
<feature type="compositionally biased region" description="Acidic residues" evidence="9">
    <location>
        <begin position="34"/>
        <end position="43"/>
    </location>
</feature>
<dbReference type="InterPro" id="IPR000330">
    <property type="entry name" value="SNF2_N"/>
</dbReference>
<comment type="subcellular location">
    <subcellularLocation>
        <location evidence="1">Nucleus</location>
    </subcellularLocation>
</comment>
<dbReference type="GO" id="GO:0045944">
    <property type="term" value="P:positive regulation of transcription by RNA polymerase II"/>
    <property type="evidence" value="ECO:0000318"/>
    <property type="project" value="GO_Central"/>
</dbReference>
<dbReference type="GO" id="GO:0004386">
    <property type="term" value="F:helicase activity"/>
    <property type="evidence" value="ECO:0007669"/>
    <property type="project" value="UniProtKB-KW"/>
</dbReference>
<dbReference type="AlphaFoldDB" id="A0A0U9HM76"/>
<evidence type="ECO:0000259" key="10">
    <source>
        <dbReference type="PROSITE" id="PS51192"/>
    </source>
</evidence>
<dbReference type="GO" id="GO:0140750">
    <property type="term" value="F:nucleosome array spacer activity"/>
    <property type="evidence" value="ECO:0000318"/>
    <property type="project" value="GO_Central"/>
</dbReference>
<keyword evidence="6" id="KW-0067">ATP-binding</keyword>
<dbReference type="CDD" id="cd18793">
    <property type="entry name" value="SF2_C_SNF"/>
    <property type="match status" value="1"/>
</dbReference>
<dbReference type="OMA" id="WNICRID"/>
<dbReference type="InterPro" id="IPR001650">
    <property type="entry name" value="Helicase_C-like"/>
</dbReference>
<evidence type="ECO:0000256" key="2">
    <source>
        <dbReference type="ARBA" id="ARBA00007025"/>
    </source>
</evidence>
<dbReference type="GO" id="GO:0000785">
    <property type="term" value="C:chromatin"/>
    <property type="evidence" value="ECO:0000318"/>
    <property type="project" value="GO_Central"/>
</dbReference>
<feature type="compositionally biased region" description="Basic and acidic residues" evidence="9">
    <location>
        <begin position="161"/>
        <end position="182"/>
    </location>
</feature>
<dbReference type="GO" id="GO:0031507">
    <property type="term" value="P:heterochromatin formation"/>
    <property type="evidence" value="ECO:0000318"/>
    <property type="project" value="GO_Central"/>
</dbReference>
<gene>
    <name evidence="12" type="ORF">KFL_000300270</name>
</gene>
<dbReference type="GO" id="GO:0005634">
    <property type="term" value="C:nucleus"/>
    <property type="evidence" value="ECO:0000318"/>
    <property type="project" value="GO_Central"/>
</dbReference>
<dbReference type="Pfam" id="PF00271">
    <property type="entry name" value="Helicase_C"/>
    <property type="match status" value="1"/>
</dbReference>
<keyword evidence="7" id="KW-0175">Coiled coil</keyword>
<keyword evidence="3" id="KW-0547">Nucleotide-binding</keyword>
<dbReference type="InterPro" id="IPR049730">
    <property type="entry name" value="SNF2/RAD54-like_C"/>
</dbReference>
<organism evidence="12 13">
    <name type="scientific">Klebsormidium nitens</name>
    <name type="common">Green alga</name>
    <name type="synonym">Ulothrix nitens</name>
    <dbReference type="NCBI Taxonomy" id="105231"/>
    <lineage>
        <taxon>Eukaryota</taxon>
        <taxon>Viridiplantae</taxon>
        <taxon>Streptophyta</taxon>
        <taxon>Klebsormidiophyceae</taxon>
        <taxon>Klebsormidiales</taxon>
        <taxon>Klebsormidiaceae</taxon>
        <taxon>Klebsormidium</taxon>
    </lineage>
</organism>
<dbReference type="Proteomes" id="UP000054558">
    <property type="component" value="Unassembled WGS sequence"/>
</dbReference>
<dbReference type="PROSITE" id="PS51194">
    <property type="entry name" value="HELICASE_CTER"/>
    <property type="match status" value="1"/>
</dbReference>
<evidence type="ECO:0000256" key="9">
    <source>
        <dbReference type="SAM" id="MobiDB-lite"/>
    </source>
</evidence>
<feature type="domain" description="Helicase C-terminal" evidence="11">
    <location>
        <begin position="522"/>
        <end position="684"/>
    </location>
</feature>
<dbReference type="InterPro" id="IPR027417">
    <property type="entry name" value="P-loop_NTPase"/>
</dbReference>
<reference evidence="12 13" key="1">
    <citation type="journal article" date="2014" name="Nat. Commun.">
        <title>Klebsormidium flaccidum genome reveals primary factors for plant terrestrial adaptation.</title>
        <authorList>
            <person name="Hori K."/>
            <person name="Maruyama F."/>
            <person name="Fujisawa T."/>
            <person name="Togashi T."/>
            <person name="Yamamoto N."/>
            <person name="Seo M."/>
            <person name="Sato S."/>
            <person name="Yamada T."/>
            <person name="Mori H."/>
            <person name="Tajima N."/>
            <person name="Moriyama T."/>
            <person name="Ikeuchi M."/>
            <person name="Watanabe M."/>
            <person name="Wada H."/>
            <person name="Kobayashi K."/>
            <person name="Saito M."/>
            <person name="Masuda T."/>
            <person name="Sasaki-Sekimoto Y."/>
            <person name="Mashiguchi K."/>
            <person name="Awai K."/>
            <person name="Shimojima M."/>
            <person name="Masuda S."/>
            <person name="Iwai M."/>
            <person name="Nobusawa T."/>
            <person name="Narise T."/>
            <person name="Kondo S."/>
            <person name="Saito H."/>
            <person name="Sato R."/>
            <person name="Murakawa M."/>
            <person name="Ihara Y."/>
            <person name="Oshima-Yamada Y."/>
            <person name="Ohtaka K."/>
            <person name="Satoh M."/>
            <person name="Sonobe K."/>
            <person name="Ishii M."/>
            <person name="Ohtani R."/>
            <person name="Kanamori-Sato M."/>
            <person name="Honoki R."/>
            <person name="Miyazaki D."/>
            <person name="Mochizuki H."/>
            <person name="Umetsu J."/>
            <person name="Higashi K."/>
            <person name="Shibata D."/>
            <person name="Kamiya Y."/>
            <person name="Sato N."/>
            <person name="Nakamura Y."/>
            <person name="Tabata S."/>
            <person name="Ida S."/>
            <person name="Kurokawa K."/>
            <person name="Ohta H."/>
        </authorList>
    </citation>
    <scope>NUCLEOTIDE SEQUENCE [LARGE SCALE GENOMIC DNA]</scope>
    <source>
        <strain evidence="12 13">NIES-2285</strain>
    </source>
</reference>
<dbReference type="SMART" id="SM00487">
    <property type="entry name" value="DEXDc"/>
    <property type="match status" value="1"/>
</dbReference>
<evidence type="ECO:0000256" key="7">
    <source>
        <dbReference type="ARBA" id="ARBA00023054"/>
    </source>
</evidence>
<feature type="region of interest" description="Disordered" evidence="9">
    <location>
        <begin position="1"/>
        <end position="88"/>
    </location>
</feature>
<feature type="compositionally biased region" description="Basic residues" evidence="9">
    <location>
        <begin position="131"/>
        <end position="147"/>
    </location>
</feature>
<evidence type="ECO:0000256" key="1">
    <source>
        <dbReference type="ARBA" id="ARBA00004123"/>
    </source>
</evidence>
<proteinExistence type="inferred from homology"/>
<protein>
    <submittedName>
        <fullName evidence="12">Putative SNF2 family N-terminal domain containing protein</fullName>
    </submittedName>
</protein>
<dbReference type="Gene3D" id="3.40.50.300">
    <property type="entry name" value="P-loop containing nucleotide triphosphate hydrolases"/>
    <property type="match status" value="1"/>
</dbReference>
<dbReference type="FunFam" id="3.40.50.10810:FF:000015">
    <property type="entry name" value="lymphoid-specific helicase isoform X1"/>
    <property type="match status" value="1"/>
</dbReference>
<dbReference type="InterPro" id="IPR038718">
    <property type="entry name" value="SNF2-like_sf"/>
</dbReference>
<feature type="region of interest" description="Disordered" evidence="9">
    <location>
        <begin position="107"/>
        <end position="182"/>
    </location>
</feature>
<dbReference type="Gene3D" id="3.40.50.10810">
    <property type="entry name" value="Tandem AAA-ATPase domain"/>
    <property type="match status" value="1"/>
</dbReference>
<dbReference type="SUPFAM" id="SSF52540">
    <property type="entry name" value="P-loop containing nucleoside triphosphate hydrolases"/>
    <property type="match status" value="2"/>
</dbReference>
<feature type="compositionally biased region" description="Basic and acidic residues" evidence="9">
    <location>
        <begin position="44"/>
        <end position="72"/>
    </location>
</feature>
<dbReference type="PANTHER" id="PTHR10799">
    <property type="entry name" value="SNF2/RAD54 HELICASE FAMILY"/>
    <property type="match status" value="1"/>
</dbReference>
<evidence type="ECO:0000259" key="11">
    <source>
        <dbReference type="PROSITE" id="PS51194"/>
    </source>
</evidence>
<dbReference type="GO" id="GO:0016787">
    <property type="term" value="F:hydrolase activity"/>
    <property type="evidence" value="ECO:0007669"/>
    <property type="project" value="UniProtKB-KW"/>
</dbReference>
<evidence type="ECO:0000256" key="8">
    <source>
        <dbReference type="ARBA" id="ARBA00023242"/>
    </source>
</evidence>
<dbReference type="SMART" id="SM00490">
    <property type="entry name" value="HELICc"/>
    <property type="match status" value="1"/>
</dbReference>
<evidence type="ECO:0000256" key="6">
    <source>
        <dbReference type="ARBA" id="ARBA00022840"/>
    </source>
</evidence>
<sequence>MQPSEKANPGGEGVQGKEADIAVASPDTVLADATSEETDSEEYVDQKLLEEERQLEAEREKEDQEAAEKEAASRPAVPRPADGMDQLTQLLLKTNAYTDFLYKQLTEKEKEKENEETGDGDEEPKTPGSKKGTKRKGGSRKGAKAKKQKQEEEAAAALETHLAKTEEEGRKSPEKEGRDKDDYVLAQQKKLMPDFQGEMRDYQVKGVKWLISLWNNGLNGILADQMGLGKTVQTIGFLSHLKSNGMNGPFLVMGPLSTVTNWMSEFARWAPHMPVILYHGSPPERAALRAERMPHKVGSNFPVVVTTYEIVMRDLPALKRWHWKYIVVDEGHRLKNKDCKLFSKLKELTSDNRLLLTGTPLQNNLAELWSLLNFILPKVFTSVEKFESWFDITGAGGRGKEQLDEEKRGEVISKLHQILKPFLLRRMKEDVEQSLPRKKEILLYAQMTSQQQRYQEQLLNRTLDEYLQKESGSGIPRTRLQNLLMQLRKNCNHPDLLVSHYDDSLLYPPVEELLAQCGKMQLLDRLLKHLREGGHKVLIFSQMTRMLDLLAYYLEERGYRNCRIDGSMASTDRQANIADFNRDPDLFAFLLSTRAGGLGINLTAADTVIIYDSDWNPHQDMQAMDRCHRIGQTRPVHVYRLATAHSVECKMLEKAGGKLKLEHMVITKGNFRIENLKDQPASVQENELRAMLEPEMDERDELVQSGEISDDDMLKLLDRGDLELETEGKEVVASKLPSHGRGFSVVMTNNTPSVLNTVQ</sequence>
<evidence type="ECO:0000313" key="13">
    <source>
        <dbReference type="Proteomes" id="UP000054558"/>
    </source>
</evidence>
<dbReference type="PROSITE" id="PS51192">
    <property type="entry name" value="HELICASE_ATP_BIND_1"/>
    <property type="match status" value="1"/>
</dbReference>
<evidence type="ECO:0000256" key="4">
    <source>
        <dbReference type="ARBA" id="ARBA00022801"/>
    </source>
</evidence>
<keyword evidence="5" id="KW-0347">Helicase</keyword>
<evidence type="ECO:0000256" key="3">
    <source>
        <dbReference type="ARBA" id="ARBA00022741"/>
    </source>
</evidence>
<evidence type="ECO:0000313" key="12">
    <source>
        <dbReference type="EMBL" id="GAQ79429.1"/>
    </source>
</evidence>
<dbReference type="Pfam" id="PF00176">
    <property type="entry name" value="SNF2-rel_dom"/>
    <property type="match status" value="1"/>
</dbReference>
<dbReference type="GO" id="GO:0003682">
    <property type="term" value="F:chromatin binding"/>
    <property type="evidence" value="ECO:0000318"/>
    <property type="project" value="GO_Central"/>
</dbReference>
<keyword evidence="4" id="KW-0378">Hydrolase</keyword>
<keyword evidence="13" id="KW-1185">Reference proteome</keyword>
<keyword evidence="8" id="KW-0539">Nucleus</keyword>
<dbReference type="OrthoDB" id="5857104at2759"/>
<dbReference type="InterPro" id="IPR014001">
    <property type="entry name" value="Helicase_ATP-bd"/>
</dbReference>
<dbReference type="GO" id="GO:0005524">
    <property type="term" value="F:ATP binding"/>
    <property type="evidence" value="ECO:0007669"/>
    <property type="project" value="UniProtKB-KW"/>
</dbReference>
<comment type="similarity">
    <text evidence="2">Belongs to the SNF2/RAD54 helicase family.</text>
</comment>